<dbReference type="EMBL" id="CP080590">
    <property type="protein sequence ID" value="QYO78490.1"/>
    <property type="molecule type" value="Genomic_DNA"/>
</dbReference>
<reference evidence="11 12" key="1">
    <citation type="submission" date="2021-08" db="EMBL/GenBank/DDBJ databases">
        <title>Devosia salina sp. nov., isolated from the South China Sea sediment.</title>
        <authorList>
            <person name="Zhou Z."/>
        </authorList>
    </citation>
    <scope>NUCLEOTIDE SEQUENCE [LARGE SCALE GENOMIC DNA]</scope>
    <source>
        <strain evidence="11 12">SCS-3</strain>
    </source>
</reference>
<dbReference type="SUPFAM" id="SSF53756">
    <property type="entry name" value="UDP-Glycosyltransferase/glycogen phosphorylase"/>
    <property type="match status" value="1"/>
</dbReference>
<evidence type="ECO:0000313" key="12">
    <source>
        <dbReference type="Proteomes" id="UP000825799"/>
    </source>
</evidence>
<name>A0ABX8WHW5_9HYPH</name>
<evidence type="ECO:0000256" key="2">
    <source>
        <dbReference type="ARBA" id="ARBA00007868"/>
    </source>
</evidence>
<evidence type="ECO:0000256" key="6">
    <source>
        <dbReference type="ARBA" id="ARBA00022556"/>
    </source>
</evidence>
<keyword evidence="7" id="KW-0328">Glycosyltransferase</keyword>
<dbReference type="PANTHER" id="PTHR30372:SF4">
    <property type="entry name" value="LIPID-A-DISACCHARIDE SYNTHASE, MITOCHONDRIAL-RELATED"/>
    <property type="match status" value="1"/>
</dbReference>
<comment type="similarity">
    <text evidence="2">Belongs to the LpxB family.</text>
</comment>
<evidence type="ECO:0000256" key="8">
    <source>
        <dbReference type="ARBA" id="ARBA00022679"/>
    </source>
</evidence>
<gene>
    <name evidence="11" type="ORF">K1X15_08105</name>
</gene>
<evidence type="ECO:0000256" key="3">
    <source>
        <dbReference type="ARBA" id="ARBA00012687"/>
    </source>
</evidence>
<organism evidence="11 12">
    <name type="scientific">Devosia salina</name>
    <dbReference type="NCBI Taxonomy" id="2860336"/>
    <lineage>
        <taxon>Bacteria</taxon>
        <taxon>Pseudomonadati</taxon>
        <taxon>Pseudomonadota</taxon>
        <taxon>Alphaproteobacteria</taxon>
        <taxon>Hyphomicrobiales</taxon>
        <taxon>Devosiaceae</taxon>
        <taxon>Devosia</taxon>
    </lineage>
</organism>
<keyword evidence="5" id="KW-0444">Lipid biosynthesis</keyword>
<evidence type="ECO:0000256" key="9">
    <source>
        <dbReference type="ARBA" id="ARBA00023098"/>
    </source>
</evidence>
<dbReference type="PANTHER" id="PTHR30372">
    <property type="entry name" value="LIPID-A-DISACCHARIDE SYNTHASE"/>
    <property type="match status" value="1"/>
</dbReference>
<keyword evidence="8" id="KW-0808">Transferase</keyword>
<keyword evidence="9" id="KW-0443">Lipid metabolism</keyword>
<keyword evidence="6" id="KW-0441">Lipid A biosynthesis</keyword>
<sequence length="396" mass="43004">MSEADSDKVTAHTGHHETLRLFILAGEPSGDRIAADLVGRLRAHVNLIISGVGGDELAGQGLQSLYPMTDLAVMGITDVLINLPRLLWRLEQTARAILSSNPDVVVLVDAQDFSKLLAARLRRRGFSGRLILYVAPSVWARNPERAARLQPLFDAVLAVLPFEPAAMTRLGGPPTCYVGHPALAEAMPPPDASIHGPLILLPGSRDGELRRHLPVFAAIAAELASRPEVTELVIPTLPRLQQRLVAETANWPVPVRVEHTRGARRDLYAKAVAALCVSGTVTLELALARVPMLVVYALDGHQARVYDRLGRPQVSLPNIILGRPVVPEFVAAPLSISAVRSLALDLIGNKKARQDQLAAFDELYQVMETGIAPHPRQDPAEQVLSIWRNQRLLIGS</sequence>
<evidence type="ECO:0000256" key="4">
    <source>
        <dbReference type="ARBA" id="ARBA00020902"/>
    </source>
</evidence>
<dbReference type="RefSeq" id="WP_220306955.1">
    <property type="nucleotide sequence ID" value="NZ_CP080590.1"/>
</dbReference>
<accession>A0ABX8WHW5</accession>
<comment type="function">
    <text evidence="1">Condensation of UDP-2,3-diacylglucosamine and 2,3-diacylglucosamine-1-phosphate to form lipid A disaccharide, a precursor of lipid A, a phosphorylated glycolipid that anchors the lipopolysaccharide to the outer membrane of the cell.</text>
</comment>
<evidence type="ECO:0000256" key="5">
    <source>
        <dbReference type="ARBA" id="ARBA00022516"/>
    </source>
</evidence>
<keyword evidence="12" id="KW-1185">Reference proteome</keyword>
<dbReference type="EC" id="2.4.1.182" evidence="3"/>
<evidence type="ECO:0000313" key="11">
    <source>
        <dbReference type="EMBL" id="QYO78490.1"/>
    </source>
</evidence>
<dbReference type="Pfam" id="PF02684">
    <property type="entry name" value="LpxB"/>
    <property type="match status" value="1"/>
</dbReference>
<protein>
    <recommendedName>
        <fullName evidence="4">Lipid-A-disaccharide synthase</fullName>
        <ecNumber evidence="3">2.4.1.182</ecNumber>
    </recommendedName>
</protein>
<evidence type="ECO:0000256" key="1">
    <source>
        <dbReference type="ARBA" id="ARBA00002056"/>
    </source>
</evidence>
<proteinExistence type="inferred from homology"/>
<evidence type="ECO:0000256" key="10">
    <source>
        <dbReference type="ARBA" id="ARBA00048975"/>
    </source>
</evidence>
<dbReference type="Proteomes" id="UP000825799">
    <property type="component" value="Chromosome"/>
</dbReference>
<dbReference type="InterPro" id="IPR003835">
    <property type="entry name" value="Glyco_trans_19"/>
</dbReference>
<comment type="catalytic activity">
    <reaction evidence="10">
        <text>a lipid X + a UDP-2-N,3-O-bis[(3R)-3-hydroxyacyl]-alpha-D-glucosamine = a lipid A disaccharide + UDP + H(+)</text>
        <dbReference type="Rhea" id="RHEA:67828"/>
        <dbReference type="ChEBI" id="CHEBI:15378"/>
        <dbReference type="ChEBI" id="CHEBI:58223"/>
        <dbReference type="ChEBI" id="CHEBI:137748"/>
        <dbReference type="ChEBI" id="CHEBI:176338"/>
        <dbReference type="ChEBI" id="CHEBI:176343"/>
        <dbReference type="EC" id="2.4.1.182"/>
    </reaction>
</comment>
<evidence type="ECO:0000256" key="7">
    <source>
        <dbReference type="ARBA" id="ARBA00022676"/>
    </source>
</evidence>